<keyword evidence="3" id="KW-1003">Cell membrane</keyword>
<keyword evidence="7 8" id="KW-0472">Membrane</keyword>
<dbReference type="GO" id="GO:0008360">
    <property type="term" value="P:regulation of cell shape"/>
    <property type="evidence" value="ECO:0007669"/>
    <property type="project" value="UniProtKB-KW"/>
</dbReference>
<feature type="transmembrane region" description="Helical" evidence="8">
    <location>
        <begin position="129"/>
        <end position="148"/>
    </location>
</feature>
<dbReference type="PIRSF" id="PIRSF037497">
    <property type="entry name" value="MreD_Clostridium/Treponema_prd"/>
    <property type="match status" value="1"/>
</dbReference>
<protein>
    <submittedName>
        <fullName evidence="9">Rod shape-determining protein MreD</fullName>
    </submittedName>
</protein>
<sequence length="164" mass="18936">MKKVILTLLCIGFLILDNTLLPFFAINTFYPSILMVFVLCYAIVSDKWDALGIGVFSGLLQDIYFFHGFGVNALVNMIVCLIASYVGESIFKEKKLIPVITTFFLTILKYILVFGLLYITKTKTHIEGVIYVGPLSMLLAFFMYKWVYRLSQKSYMKKDWKFNE</sequence>
<proteinExistence type="inferred from homology"/>
<dbReference type="InterPro" id="IPR017225">
    <property type="entry name" value="Cell_shape_determin_MreD_prd"/>
</dbReference>
<dbReference type="STRING" id="1121298.SAMN05444401_0741"/>
<gene>
    <name evidence="9" type="ORF">SAMN05444401_0741</name>
</gene>
<organism evidence="9 10">
    <name type="scientific">Clostridium amylolyticum</name>
    <dbReference type="NCBI Taxonomy" id="1121298"/>
    <lineage>
        <taxon>Bacteria</taxon>
        <taxon>Bacillati</taxon>
        <taxon>Bacillota</taxon>
        <taxon>Clostridia</taxon>
        <taxon>Eubacteriales</taxon>
        <taxon>Clostridiaceae</taxon>
        <taxon>Clostridium</taxon>
    </lineage>
</organism>
<keyword evidence="5" id="KW-0133">Cell shape</keyword>
<feature type="transmembrane region" description="Helical" evidence="8">
    <location>
        <begin position="96"/>
        <end position="117"/>
    </location>
</feature>
<dbReference type="Proteomes" id="UP000184080">
    <property type="component" value="Unassembled WGS sequence"/>
</dbReference>
<comment type="subcellular location">
    <subcellularLocation>
        <location evidence="1">Cell membrane</location>
        <topology evidence="1">Multi-pass membrane protein</topology>
    </subcellularLocation>
</comment>
<dbReference type="GO" id="GO:0005886">
    <property type="term" value="C:plasma membrane"/>
    <property type="evidence" value="ECO:0007669"/>
    <property type="project" value="UniProtKB-SubCell"/>
</dbReference>
<dbReference type="AlphaFoldDB" id="A0A1M6BEX1"/>
<evidence type="ECO:0000256" key="5">
    <source>
        <dbReference type="ARBA" id="ARBA00022960"/>
    </source>
</evidence>
<keyword evidence="6 8" id="KW-1133">Transmembrane helix</keyword>
<dbReference type="EMBL" id="FQZO01000001">
    <property type="protein sequence ID" value="SHI47236.1"/>
    <property type="molecule type" value="Genomic_DNA"/>
</dbReference>
<evidence type="ECO:0000256" key="8">
    <source>
        <dbReference type="SAM" id="Phobius"/>
    </source>
</evidence>
<keyword evidence="4 8" id="KW-0812">Transmembrane</keyword>
<dbReference type="NCBIfam" id="TIGR03426">
    <property type="entry name" value="shape_MreD"/>
    <property type="match status" value="1"/>
</dbReference>
<dbReference type="Pfam" id="PF04093">
    <property type="entry name" value="MreD"/>
    <property type="match status" value="1"/>
</dbReference>
<dbReference type="RefSeq" id="WP_073003844.1">
    <property type="nucleotide sequence ID" value="NZ_FQZO01000001.1"/>
</dbReference>
<dbReference type="InterPro" id="IPR007227">
    <property type="entry name" value="Cell_shape_determining_MreD"/>
</dbReference>
<name>A0A1M6BEX1_9CLOT</name>
<comment type="similarity">
    <text evidence="2">Belongs to the MreD family.</text>
</comment>
<evidence type="ECO:0000256" key="4">
    <source>
        <dbReference type="ARBA" id="ARBA00022692"/>
    </source>
</evidence>
<keyword evidence="10" id="KW-1185">Reference proteome</keyword>
<evidence type="ECO:0000256" key="6">
    <source>
        <dbReference type="ARBA" id="ARBA00022989"/>
    </source>
</evidence>
<reference evidence="9 10" key="1">
    <citation type="submission" date="2016-11" db="EMBL/GenBank/DDBJ databases">
        <authorList>
            <person name="Jaros S."/>
            <person name="Januszkiewicz K."/>
            <person name="Wedrychowicz H."/>
        </authorList>
    </citation>
    <scope>NUCLEOTIDE SEQUENCE [LARGE SCALE GENOMIC DNA]</scope>
    <source>
        <strain evidence="9 10">DSM 21864</strain>
    </source>
</reference>
<evidence type="ECO:0000256" key="7">
    <source>
        <dbReference type="ARBA" id="ARBA00023136"/>
    </source>
</evidence>
<feature type="transmembrane region" description="Helical" evidence="8">
    <location>
        <begin position="20"/>
        <end position="44"/>
    </location>
</feature>
<evidence type="ECO:0000313" key="10">
    <source>
        <dbReference type="Proteomes" id="UP000184080"/>
    </source>
</evidence>
<evidence type="ECO:0000256" key="3">
    <source>
        <dbReference type="ARBA" id="ARBA00022475"/>
    </source>
</evidence>
<accession>A0A1M6BEX1</accession>
<feature type="transmembrane region" description="Helical" evidence="8">
    <location>
        <begin position="64"/>
        <end position="84"/>
    </location>
</feature>
<evidence type="ECO:0000256" key="1">
    <source>
        <dbReference type="ARBA" id="ARBA00004651"/>
    </source>
</evidence>
<evidence type="ECO:0000256" key="2">
    <source>
        <dbReference type="ARBA" id="ARBA00007776"/>
    </source>
</evidence>
<dbReference type="OrthoDB" id="9796616at2"/>
<evidence type="ECO:0000313" key="9">
    <source>
        <dbReference type="EMBL" id="SHI47236.1"/>
    </source>
</evidence>